<evidence type="ECO:0000313" key="3">
    <source>
        <dbReference type="Proteomes" id="UP000295418"/>
    </source>
</evidence>
<dbReference type="RefSeq" id="WP_132415790.1">
    <property type="nucleotide sequence ID" value="NZ_SKFG01000001.1"/>
</dbReference>
<dbReference type="GO" id="GO:0016740">
    <property type="term" value="F:transferase activity"/>
    <property type="evidence" value="ECO:0007669"/>
    <property type="project" value="UniProtKB-KW"/>
</dbReference>
<name>A0A4R4EL48_9BACL</name>
<sequence>MATELTLMNNTTIPIENKIDQIHACVQFILGETAVLKTITCNDLGYQTPNFTTAGIYHLHGIAEIQNKQLPWSIILKIIKPDSTEKANPLYHNYWRREALVMEARLLEELPNSIHAAQSYLVEEQPDETIWLWMEHVEGKYAYSQEQFCFIARQLGRFNGAYLTGNRSIPDYSWICNSWLKSWTKACRMYAPNPEAYVNRLNKDHERSIWSWYQEFNQQVDATIGSLEQLPRVLAHQDLSQMNMLLVNNNTISDELVLIDWQFMSISGIGEDLGKLYGVNMSLGIIPPDQYEVFQSSLFNAYLEGLRDMGWMGDERLARYGYCVSMSVRSVWEVPHFFASAAKLEIEPQNHKLKERMSRLERIISIHQKMALEADSLKEIFR</sequence>
<dbReference type="InterPro" id="IPR002575">
    <property type="entry name" value="Aminoglycoside_PTrfase"/>
</dbReference>
<keyword evidence="2" id="KW-0808">Transferase</keyword>
<reference evidence="2 3" key="1">
    <citation type="submission" date="2019-03" db="EMBL/GenBank/DDBJ databases">
        <authorList>
            <person name="Kim M.K.M."/>
        </authorList>
    </citation>
    <scope>NUCLEOTIDE SEQUENCE [LARGE SCALE GENOMIC DNA]</scope>
    <source>
        <strain evidence="2 3">18JY21-1</strain>
    </source>
</reference>
<proteinExistence type="predicted"/>
<accession>A0A4R4EL48</accession>
<dbReference type="AlphaFoldDB" id="A0A4R4EL48"/>
<dbReference type="Pfam" id="PF01636">
    <property type="entry name" value="APH"/>
    <property type="match status" value="1"/>
</dbReference>
<dbReference type="SUPFAM" id="SSF56112">
    <property type="entry name" value="Protein kinase-like (PK-like)"/>
    <property type="match status" value="1"/>
</dbReference>
<protein>
    <submittedName>
        <fullName evidence="2">Aminoglycoside phosphotransferase</fullName>
    </submittedName>
</protein>
<evidence type="ECO:0000313" key="2">
    <source>
        <dbReference type="EMBL" id="TCZ80966.1"/>
    </source>
</evidence>
<dbReference type="EMBL" id="SKFG01000001">
    <property type="protein sequence ID" value="TCZ80966.1"/>
    <property type="molecule type" value="Genomic_DNA"/>
</dbReference>
<dbReference type="Proteomes" id="UP000295418">
    <property type="component" value="Unassembled WGS sequence"/>
</dbReference>
<dbReference type="OrthoDB" id="3816435at2"/>
<feature type="domain" description="Aminoglycoside phosphotransferase" evidence="1">
    <location>
        <begin position="95"/>
        <end position="284"/>
    </location>
</feature>
<gene>
    <name evidence="2" type="ORF">E0485_01395</name>
</gene>
<keyword evidence="3" id="KW-1185">Reference proteome</keyword>
<evidence type="ECO:0000259" key="1">
    <source>
        <dbReference type="Pfam" id="PF01636"/>
    </source>
</evidence>
<dbReference type="Gene3D" id="3.90.1200.10">
    <property type="match status" value="1"/>
</dbReference>
<organism evidence="2 3">
    <name type="scientific">Paenibacillus albiflavus</name>
    <dbReference type="NCBI Taxonomy" id="2545760"/>
    <lineage>
        <taxon>Bacteria</taxon>
        <taxon>Bacillati</taxon>
        <taxon>Bacillota</taxon>
        <taxon>Bacilli</taxon>
        <taxon>Bacillales</taxon>
        <taxon>Paenibacillaceae</taxon>
        <taxon>Paenibacillus</taxon>
    </lineage>
</organism>
<comment type="caution">
    <text evidence="2">The sequence shown here is derived from an EMBL/GenBank/DDBJ whole genome shotgun (WGS) entry which is preliminary data.</text>
</comment>
<dbReference type="InterPro" id="IPR011009">
    <property type="entry name" value="Kinase-like_dom_sf"/>
</dbReference>